<dbReference type="OrthoDB" id="310853at2759"/>
<organism evidence="12 13">
    <name type="scientific">Lachancea mirantina</name>
    <dbReference type="NCBI Taxonomy" id="1230905"/>
    <lineage>
        <taxon>Eukaryota</taxon>
        <taxon>Fungi</taxon>
        <taxon>Dikarya</taxon>
        <taxon>Ascomycota</taxon>
        <taxon>Saccharomycotina</taxon>
        <taxon>Saccharomycetes</taxon>
        <taxon>Saccharomycetales</taxon>
        <taxon>Saccharomycetaceae</taxon>
        <taxon>Lachancea</taxon>
    </lineage>
</organism>
<dbReference type="GO" id="GO:0000076">
    <property type="term" value="P:DNA replication checkpoint signaling"/>
    <property type="evidence" value="ECO:0007669"/>
    <property type="project" value="TreeGrafter"/>
</dbReference>
<keyword evidence="9" id="KW-0131">Cell cycle</keyword>
<reference evidence="13" key="1">
    <citation type="submission" date="2016-03" db="EMBL/GenBank/DDBJ databases">
        <authorList>
            <person name="Devillers H."/>
        </authorList>
    </citation>
    <scope>NUCLEOTIDE SEQUENCE [LARGE SCALE GENOMIC DNA]</scope>
</reference>
<dbReference type="Pfam" id="PF04821">
    <property type="entry name" value="TIMELESS"/>
    <property type="match status" value="1"/>
</dbReference>
<dbReference type="PANTHER" id="PTHR22940:SF4">
    <property type="entry name" value="PROTEIN TIMELESS HOMOLOG"/>
    <property type="match status" value="1"/>
</dbReference>
<sequence>MSTDQFKDTELPLKILHARIALLSTAIGGPDHTAEIEPTPYKIGDDCLACLKDLKRWFKLVDDKQQRWDVALAAATYNVLIDNLIPILLDWERKSSLAAKRARKEGGIPDSYFKNKSYHDKIAVNALQLMVLMTWPLILTDQSTTSQVLNYTELKKHQLSYKKAIIEAEGGRALKASLRIALDVIKSERHLRSPKDNVILRLVIHFLRNIAAIEPSELTLTTKKRTSSKGIGDTGALPPNVSLDDISSSSLLHAFARNKVLDFIVTVGSLINRDLDANFVSVPLLELMFYLVKNVNHKALFIKQDGCSRDSNRSGTCDSKEKDSEVVPSQLGQLLMKEHEMKKAVINNTSARHSRFGSLISLQTADNQRLTASGGQGLLSNESVLKKLDERKKWNKRITQREETIEGLPSSFLNFIHDAVYWNVSSVRTFRSFIEAFLKEGFNRLLKSLTDQLTTQLEDTALVHQLQYLLFIVWFARYQRFRAKEGEESQEPEVLEAVFEDTCVILVSQFLRRAQEQRTWALVHASMVTFTELFYLLERSENQGSQSQNAFKQKLFTEERIKLICGLSKTASKHSPPYIKCCVELNHILLALLKRFANEQEQQKGSNSEPNDDIDYEEVRALAAQEGIEFEDALDAFQIDDSFHRFDFLKAIKYFPFEGTVKTYISFLSRFPELENEDIESSVAFLYEVFVATGEISMLFRIDFLILLKDILSSNGLSLQSASRKVVIKFADKFMLQLRERLKKSPSWFVNILFPVIHDRQLGFYQKYADVRSDFKSSRRVVPPAEFKAISELKSLSADQILDFKMGVLISTLIDDGKEQHIQELIHNLQNFMNQLGNLASTAVEPSSPRFRFQTAIIDIQKALKFDSNFRALLLLAGFDIPTSIEEECLLCVDWDKKQIERCTEILVKYSTTTFDTANGLPSRSYLKVSNLDDHDSSRLHDEKPNLSALEQSQEQESSYFKELERGRDQKNSTSLQKGLSRRKKAKKKPQPVTKGHSRAAHAQPSHRGIISKEYISDSDDSDDESFNSHFFENEMYLRWLLDKHQGTLPQKKFSLFGKFCQERIQNDGEANNSYEVMFDGPVPSLEELKNAESDVPRLDVGANDHYDLSRSLDQMKALNDANTEHETSHDDKLLTSMLQDSDLSEYNHSTISSPNDSESKRTSKRTKDGPKDRKRKRIRIDEDEYSE</sequence>
<evidence type="ECO:0000256" key="10">
    <source>
        <dbReference type="SAM" id="MobiDB-lite"/>
    </source>
</evidence>
<evidence type="ECO:0000256" key="5">
    <source>
        <dbReference type="ARBA" id="ARBA00022880"/>
    </source>
</evidence>
<feature type="region of interest" description="Disordered" evidence="10">
    <location>
        <begin position="1139"/>
        <end position="1188"/>
    </location>
</feature>
<dbReference type="InterPro" id="IPR006906">
    <property type="entry name" value="Timeless_N"/>
</dbReference>
<keyword evidence="8" id="KW-0469">Meiosis</keyword>
<dbReference type="GO" id="GO:0006281">
    <property type="term" value="P:DNA repair"/>
    <property type="evidence" value="ECO:0007669"/>
    <property type="project" value="UniProtKB-KW"/>
</dbReference>
<protein>
    <recommendedName>
        <fullName evidence="3">Topoisomerase 1-associated factor 1</fullName>
    </recommendedName>
</protein>
<comment type="subcellular location">
    <subcellularLocation>
        <location evidence="1">Nucleus</location>
    </subcellularLocation>
</comment>
<proteinExistence type="inferred from homology"/>
<dbReference type="STRING" id="1230905.A0A1G4JW75"/>
<keyword evidence="4" id="KW-0227">DNA damage</keyword>
<evidence type="ECO:0000256" key="6">
    <source>
        <dbReference type="ARBA" id="ARBA00023204"/>
    </source>
</evidence>
<evidence type="ECO:0000256" key="9">
    <source>
        <dbReference type="ARBA" id="ARBA00023306"/>
    </source>
</evidence>
<dbReference type="Proteomes" id="UP000191024">
    <property type="component" value="Chromosome F"/>
</dbReference>
<accession>A0A1G4JW75</accession>
<feature type="region of interest" description="Disordered" evidence="10">
    <location>
        <begin position="934"/>
        <end position="1009"/>
    </location>
</feature>
<name>A0A1G4JW75_9SACH</name>
<dbReference type="InterPro" id="IPR044998">
    <property type="entry name" value="Timeless"/>
</dbReference>
<evidence type="ECO:0000256" key="4">
    <source>
        <dbReference type="ARBA" id="ARBA00022763"/>
    </source>
</evidence>
<evidence type="ECO:0000256" key="1">
    <source>
        <dbReference type="ARBA" id="ARBA00004123"/>
    </source>
</evidence>
<feature type="compositionally biased region" description="Basic residues" evidence="10">
    <location>
        <begin position="980"/>
        <end position="1000"/>
    </location>
</feature>
<feature type="domain" description="Timeless N-terminal" evidence="11">
    <location>
        <begin position="40"/>
        <end position="361"/>
    </location>
</feature>
<feature type="compositionally biased region" description="Polar residues" evidence="10">
    <location>
        <begin position="1139"/>
        <end position="1157"/>
    </location>
</feature>
<gene>
    <name evidence="12" type="ORF">LAMI_0F02080G</name>
</gene>
<evidence type="ECO:0000256" key="3">
    <source>
        <dbReference type="ARBA" id="ARBA00021529"/>
    </source>
</evidence>
<evidence type="ECO:0000256" key="7">
    <source>
        <dbReference type="ARBA" id="ARBA00023242"/>
    </source>
</evidence>
<evidence type="ECO:0000256" key="8">
    <source>
        <dbReference type="ARBA" id="ARBA00023254"/>
    </source>
</evidence>
<dbReference type="GO" id="GO:0003677">
    <property type="term" value="F:DNA binding"/>
    <property type="evidence" value="ECO:0007669"/>
    <property type="project" value="TreeGrafter"/>
</dbReference>
<evidence type="ECO:0000313" key="13">
    <source>
        <dbReference type="Proteomes" id="UP000191024"/>
    </source>
</evidence>
<evidence type="ECO:0000313" key="12">
    <source>
        <dbReference type="EMBL" id="SCU95340.1"/>
    </source>
</evidence>
<keyword evidence="7" id="KW-0539">Nucleus</keyword>
<dbReference type="GO" id="GO:0031298">
    <property type="term" value="C:replication fork protection complex"/>
    <property type="evidence" value="ECO:0007669"/>
    <property type="project" value="TreeGrafter"/>
</dbReference>
<keyword evidence="13" id="KW-1185">Reference proteome</keyword>
<dbReference type="PANTHER" id="PTHR22940">
    <property type="entry name" value="TIMEOUT/TIMELESS-2"/>
    <property type="match status" value="1"/>
</dbReference>
<feature type="compositionally biased region" description="Basic and acidic residues" evidence="10">
    <location>
        <begin position="934"/>
        <end position="945"/>
    </location>
</feature>
<evidence type="ECO:0000256" key="2">
    <source>
        <dbReference type="ARBA" id="ARBA00008174"/>
    </source>
</evidence>
<evidence type="ECO:0000259" key="11">
    <source>
        <dbReference type="Pfam" id="PF04821"/>
    </source>
</evidence>
<feature type="compositionally biased region" description="Basic and acidic residues" evidence="10">
    <location>
        <begin position="960"/>
        <end position="971"/>
    </location>
</feature>
<keyword evidence="5" id="KW-0236">DNA replication inhibitor</keyword>
<keyword evidence="6" id="KW-0234">DNA repair</keyword>
<dbReference type="EMBL" id="LT598467">
    <property type="protein sequence ID" value="SCU95340.1"/>
    <property type="molecule type" value="Genomic_DNA"/>
</dbReference>
<dbReference type="GO" id="GO:0043111">
    <property type="term" value="P:replication fork arrest"/>
    <property type="evidence" value="ECO:0007669"/>
    <property type="project" value="TreeGrafter"/>
</dbReference>
<comment type="similarity">
    <text evidence="2">Belongs to the timeless family.</text>
</comment>
<dbReference type="AlphaFoldDB" id="A0A1G4JW75"/>
<feature type="compositionally biased region" description="Basic and acidic residues" evidence="10">
    <location>
        <begin position="1158"/>
        <end position="1172"/>
    </location>
</feature>
<dbReference type="GO" id="GO:0051321">
    <property type="term" value="P:meiotic cell cycle"/>
    <property type="evidence" value="ECO:0007669"/>
    <property type="project" value="UniProtKB-KW"/>
</dbReference>